<sequence>MDSQTLHWEHPNIKGPELLQLLRTEVPQALGGVVPVTATVLTLGLYVKGIPETDWMELAEKISHVHPSRVLIINPITGAPEDTATHVDAQISATVTYRRPGEPPTLFSECVQMNLGGGLANHWIDLVQSLIKSDLPAYLLWLGAPPLPGFRWDLLSTGFTHLVIDSEQAGLGPWKSAILAGKPQGMMVDDLYWQRLGLWRAHWATLTDYPEGLLTITNPEKIVIAWPGPRPWGWRLLLGWLIDRLNWSVSDLEPTHVSLIDDYGQTIPVEIREADEPSFSFYHGDYVLSSQRANKQLQSRIVKSTEELYTMADPCNQADPVTDIVKLLNRGHDQLFDQALSALILNEHA</sequence>
<accession>A0A2T2X2L3</accession>
<evidence type="ECO:0000259" key="2">
    <source>
        <dbReference type="Pfam" id="PF20171"/>
    </source>
</evidence>
<dbReference type="InterPro" id="IPR004555">
    <property type="entry name" value="G6PDH_assembly_OpcA"/>
</dbReference>
<dbReference type="EMBL" id="PXYT01000019">
    <property type="protein sequence ID" value="PSR28696.1"/>
    <property type="molecule type" value="Genomic_DNA"/>
</dbReference>
<dbReference type="Pfam" id="PF10128">
    <property type="entry name" value="OpcA_G6PD_assem"/>
    <property type="match status" value="1"/>
</dbReference>
<dbReference type="AlphaFoldDB" id="A0A2T2X2L3"/>
<comment type="caution">
    <text evidence="3">The sequence shown here is derived from an EMBL/GenBank/DDBJ whole genome shotgun (WGS) entry which is preliminary data.</text>
</comment>
<evidence type="ECO:0000313" key="4">
    <source>
        <dbReference type="Proteomes" id="UP000242699"/>
    </source>
</evidence>
<dbReference type="PANTHER" id="PTHR38658:SF1">
    <property type="entry name" value="OXPP CYCLE PROTEIN OPCA-RELATED"/>
    <property type="match status" value="1"/>
</dbReference>
<dbReference type="PANTHER" id="PTHR38658">
    <property type="entry name" value="OXPP CYCLE PROTEIN OPCA-RELATED"/>
    <property type="match status" value="1"/>
</dbReference>
<protein>
    <recommendedName>
        <fullName evidence="5">Glucose-6-phosphate dehydrogenase</fullName>
    </recommendedName>
</protein>
<dbReference type="Pfam" id="PF20171">
    <property type="entry name" value="OpcA_G6PD_C"/>
    <property type="match status" value="1"/>
</dbReference>
<dbReference type="InterPro" id="IPR046801">
    <property type="entry name" value="OpcA_G6PD_N"/>
</dbReference>
<name>A0A2T2X2L3_9FIRM</name>
<dbReference type="InterPro" id="IPR046802">
    <property type="entry name" value="OpcA_G6PD_C"/>
</dbReference>
<feature type="domain" description="Glucose-6-phosphate dehydrogenase assembly protein OpcA C-terminal" evidence="2">
    <location>
        <begin position="188"/>
        <end position="277"/>
    </location>
</feature>
<feature type="domain" description="Glucose-6-phosphate dehydrogenase assembly protein OpcA N-terminal" evidence="1">
    <location>
        <begin position="59"/>
        <end position="149"/>
    </location>
</feature>
<gene>
    <name evidence="3" type="ORF">C7B43_09795</name>
</gene>
<evidence type="ECO:0008006" key="5">
    <source>
        <dbReference type="Google" id="ProtNLM"/>
    </source>
</evidence>
<dbReference type="Proteomes" id="UP000242699">
    <property type="component" value="Unassembled WGS sequence"/>
</dbReference>
<reference evidence="3 4" key="1">
    <citation type="journal article" date="2014" name="BMC Genomics">
        <title>Comparison of environmental and isolate Sulfobacillus genomes reveals diverse carbon, sulfur, nitrogen, and hydrogen metabolisms.</title>
        <authorList>
            <person name="Justice N.B."/>
            <person name="Norman A."/>
            <person name="Brown C.T."/>
            <person name="Singh A."/>
            <person name="Thomas B.C."/>
            <person name="Banfield J.F."/>
        </authorList>
    </citation>
    <scope>NUCLEOTIDE SEQUENCE [LARGE SCALE GENOMIC DNA]</scope>
    <source>
        <strain evidence="3">AMDSBA1</strain>
    </source>
</reference>
<organism evidence="3 4">
    <name type="scientific">Sulfobacillus benefaciens</name>
    <dbReference type="NCBI Taxonomy" id="453960"/>
    <lineage>
        <taxon>Bacteria</taxon>
        <taxon>Bacillati</taxon>
        <taxon>Bacillota</taxon>
        <taxon>Clostridia</taxon>
        <taxon>Eubacteriales</taxon>
        <taxon>Clostridiales Family XVII. Incertae Sedis</taxon>
        <taxon>Sulfobacillus</taxon>
    </lineage>
</organism>
<evidence type="ECO:0000259" key="1">
    <source>
        <dbReference type="Pfam" id="PF10128"/>
    </source>
</evidence>
<evidence type="ECO:0000313" key="3">
    <source>
        <dbReference type="EMBL" id="PSR28696.1"/>
    </source>
</evidence>
<proteinExistence type="predicted"/>